<evidence type="ECO:0000313" key="1">
    <source>
        <dbReference type="EMBL" id="CAG8489770.1"/>
    </source>
</evidence>
<reference evidence="1" key="1">
    <citation type="submission" date="2021-06" db="EMBL/GenBank/DDBJ databases">
        <authorList>
            <person name="Kallberg Y."/>
            <person name="Tangrot J."/>
            <person name="Rosling A."/>
        </authorList>
    </citation>
    <scope>NUCLEOTIDE SEQUENCE</scope>
    <source>
        <strain evidence="1">28 12/20/2015</strain>
    </source>
</reference>
<protein>
    <submittedName>
        <fullName evidence="1">1779_t:CDS:1</fullName>
    </submittedName>
</protein>
<keyword evidence="2" id="KW-1185">Reference proteome</keyword>
<dbReference type="Proteomes" id="UP000789366">
    <property type="component" value="Unassembled WGS sequence"/>
</dbReference>
<dbReference type="EMBL" id="CAJVPW010001683">
    <property type="protein sequence ID" value="CAG8489770.1"/>
    <property type="molecule type" value="Genomic_DNA"/>
</dbReference>
<organism evidence="1 2">
    <name type="scientific">Cetraspora pellucida</name>
    <dbReference type="NCBI Taxonomy" id="1433469"/>
    <lineage>
        <taxon>Eukaryota</taxon>
        <taxon>Fungi</taxon>
        <taxon>Fungi incertae sedis</taxon>
        <taxon>Mucoromycota</taxon>
        <taxon>Glomeromycotina</taxon>
        <taxon>Glomeromycetes</taxon>
        <taxon>Diversisporales</taxon>
        <taxon>Gigasporaceae</taxon>
        <taxon>Cetraspora</taxon>
    </lineage>
</organism>
<accession>A0ACA9KSU2</accession>
<proteinExistence type="predicted"/>
<sequence>MDFEEALEDSNDKLLDDVIENNTESISKAKVKGKLINKENKLKKLSQIAKESGVSKDNYNIQSISYLTKILYDNQCEKNSPIFDVQEFIKIIESCEPKLKRLFNAFFLAMNPREKNQQTKEIRIPSATSIFQIAHMATILFNTAKALPIPFYSKYGFLVHNFNGVDSVLLKTILWEQYMISFANSYNFEKINWKWIHDIIYANKSELIKSLVVYSYDADIFERYRC</sequence>
<name>A0ACA9KSU2_9GLOM</name>
<evidence type="ECO:0000313" key="2">
    <source>
        <dbReference type="Proteomes" id="UP000789366"/>
    </source>
</evidence>
<comment type="caution">
    <text evidence="1">The sequence shown here is derived from an EMBL/GenBank/DDBJ whole genome shotgun (WGS) entry which is preliminary data.</text>
</comment>
<gene>
    <name evidence="1" type="ORF">SPELUC_LOCUS2507</name>
</gene>